<feature type="transmembrane region" description="Helical" evidence="5">
    <location>
        <begin position="93"/>
        <end position="112"/>
    </location>
</feature>
<dbReference type="InterPro" id="IPR011701">
    <property type="entry name" value="MFS"/>
</dbReference>
<evidence type="ECO:0000313" key="7">
    <source>
        <dbReference type="EMBL" id="RWS10111.1"/>
    </source>
</evidence>
<protein>
    <submittedName>
        <fullName evidence="7">Putative MFS-type transporter C09D4.1-like isoform X1</fullName>
    </submittedName>
</protein>
<evidence type="ECO:0000256" key="3">
    <source>
        <dbReference type="ARBA" id="ARBA00022989"/>
    </source>
</evidence>
<keyword evidence="3 5" id="KW-1133">Transmembrane helix</keyword>
<proteinExistence type="predicted"/>
<feature type="transmembrane region" description="Helical" evidence="5">
    <location>
        <begin position="302"/>
        <end position="325"/>
    </location>
</feature>
<keyword evidence="4 5" id="KW-0472">Membrane</keyword>
<comment type="subcellular location">
    <subcellularLocation>
        <location evidence="1">Membrane</location>
        <topology evidence="1">Multi-pass membrane protein</topology>
    </subcellularLocation>
</comment>
<feature type="transmembrane region" description="Helical" evidence="5">
    <location>
        <begin position="275"/>
        <end position="296"/>
    </location>
</feature>
<dbReference type="GO" id="GO:0015232">
    <property type="term" value="F:heme transmembrane transporter activity"/>
    <property type="evidence" value="ECO:0007669"/>
    <property type="project" value="TreeGrafter"/>
</dbReference>
<dbReference type="OrthoDB" id="422206at2759"/>
<evidence type="ECO:0000313" key="8">
    <source>
        <dbReference type="Proteomes" id="UP000285301"/>
    </source>
</evidence>
<evidence type="ECO:0000259" key="6">
    <source>
        <dbReference type="PROSITE" id="PS50850"/>
    </source>
</evidence>
<feature type="transmembrane region" description="Helical" evidence="5">
    <location>
        <begin position="212"/>
        <end position="234"/>
    </location>
</feature>
<comment type="caution">
    <text evidence="7">The sequence shown here is derived from an EMBL/GenBank/DDBJ whole genome shotgun (WGS) entry which is preliminary data.</text>
</comment>
<dbReference type="PROSITE" id="PS50850">
    <property type="entry name" value="MFS"/>
    <property type="match status" value="1"/>
</dbReference>
<dbReference type="GO" id="GO:0016020">
    <property type="term" value="C:membrane"/>
    <property type="evidence" value="ECO:0007669"/>
    <property type="project" value="UniProtKB-SubCell"/>
</dbReference>
<dbReference type="Pfam" id="PF07690">
    <property type="entry name" value="MFS_1"/>
    <property type="match status" value="1"/>
</dbReference>
<evidence type="ECO:0000256" key="2">
    <source>
        <dbReference type="ARBA" id="ARBA00022692"/>
    </source>
</evidence>
<evidence type="ECO:0000256" key="4">
    <source>
        <dbReference type="ARBA" id="ARBA00023136"/>
    </source>
</evidence>
<dbReference type="InterPro" id="IPR020846">
    <property type="entry name" value="MFS_dom"/>
</dbReference>
<dbReference type="SUPFAM" id="SSF103473">
    <property type="entry name" value="MFS general substrate transporter"/>
    <property type="match status" value="1"/>
</dbReference>
<dbReference type="GO" id="GO:0020037">
    <property type="term" value="F:heme binding"/>
    <property type="evidence" value="ECO:0007669"/>
    <property type="project" value="TreeGrafter"/>
</dbReference>
<dbReference type="PANTHER" id="PTHR10924:SF4">
    <property type="entry name" value="GH15861P"/>
    <property type="match status" value="1"/>
</dbReference>
<evidence type="ECO:0000256" key="5">
    <source>
        <dbReference type="SAM" id="Phobius"/>
    </source>
</evidence>
<dbReference type="Gene3D" id="1.20.1250.20">
    <property type="entry name" value="MFS general substrate transporter like domains"/>
    <property type="match status" value="1"/>
</dbReference>
<feature type="domain" description="Major facilitator superfamily (MFS) profile" evidence="6">
    <location>
        <begin position="1"/>
        <end position="328"/>
    </location>
</feature>
<name>A0A443R4B3_9ACAR</name>
<feature type="transmembrane region" description="Helical" evidence="5">
    <location>
        <begin position="178"/>
        <end position="200"/>
    </location>
</feature>
<dbReference type="AlphaFoldDB" id="A0A443R4B3"/>
<dbReference type="GO" id="GO:0097037">
    <property type="term" value="P:heme export"/>
    <property type="evidence" value="ECO:0007669"/>
    <property type="project" value="TreeGrafter"/>
</dbReference>
<accession>A0A443R4B3</accession>
<sequence>MLASAAIMKCFTLTRNSFAFILIAQFITGVAFNFTYNVAPVLAAKWFRNNEASFVIGATTCTVYIGNAISYAQPLIFEKAQTEEQIKSILLKMKIGMAVLSILCMALVISFMKNRPPQPANIAEARRSEMKNSSNSLTQLFRNKNFLLAALNVFISNTASDSCNILLNQIFSKDYADATAFTTITGLVYNVSAIIGSLVLPLILDKTKRYQLLIFWTYSIAFIFSLLFMTALFFKLNYLIHLFIFLFGACLYGQSVMMFDLIIELTYPFPQGTSVGLITGLSYITNMCFVPFLSWIIEASNILYAICVFESLLLIGFLPLFFISYKLLRNEAEMNDAQTTKVECEEL</sequence>
<evidence type="ECO:0000256" key="1">
    <source>
        <dbReference type="ARBA" id="ARBA00004141"/>
    </source>
</evidence>
<feature type="transmembrane region" description="Helical" evidence="5">
    <location>
        <begin position="12"/>
        <end position="32"/>
    </location>
</feature>
<keyword evidence="8" id="KW-1185">Reference proteome</keyword>
<feature type="transmembrane region" description="Helical" evidence="5">
    <location>
        <begin position="52"/>
        <end position="72"/>
    </location>
</feature>
<gene>
    <name evidence="7" type="ORF">B4U79_18091</name>
</gene>
<organism evidence="7 8">
    <name type="scientific">Dinothrombium tinctorium</name>
    <dbReference type="NCBI Taxonomy" id="1965070"/>
    <lineage>
        <taxon>Eukaryota</taxon>
        <taxon>Metazoa</taxon>
        <taxon>Ecdysozoa</taxon>
        <taxon>Arthropoda</taxon>
        <taxon>Chelicerata</taxon>
        <taxon>Arachnida</taxon>
        <taxon>Acari</taxon>
        <taxon>Acariformes</taxon>
        <taxon>Trombidiformes</taxon>
        <taxon>Prostigmata</taxon>
        <taxon>Anystina</taxon>
        <taxon>Parasitengona</taxon>
        <taxon>Trombidioidea</taxon>
        <taxon>Trombidiidae</taxon>
        <taxon>Dinothrombium</taxon>
    </lineage>
</organism>
<reference evidence="7 8" key="1">
    <citation type="journal article" date="2018" name="Gigascience">
        <title>Genomes of trombidid mites reveal novel predicted allergens and laterally-transferred genes associated with secondary metabolism.</title>
        <authorList>
            <person name="Dong X."/>
            <person name="Chaisiri K."/>
            <person name="Xia D."/>
            <person name="Armstrong S.D."/>
            <person name="Fang Y."/>
            <person name="Donnelly M.J."/>
            <person name="Kadowaki T."/>
            <person name="McGarry J.W."/>
            <person name="Darby A.C."/>
            <person name="Makepeace B.L."/>
        </authorList>
    </citation>
    <scope>NUCLEOTIDE SEQUENCE [LARGE SCALE GENOMIC DNA]</scope>
    <source>
        <strain evidence="7">UoL-WK</strain>
    </source>
</reference>
<dbReference type="InterPro" id="IPR036259">
    <property type="entry name" value="MFS_trans_sf"/>
</dbReference>
<dbReference type="EMBL" id="NCKU01002221">
    <property type="protein sequence ID" value="RWS10111.1"/>
    <property type="molecule type" value="Genomic_DNA"/>
</dbReference>
<feature type="transmembrane region" description="Helical" evidence="5">
    <location>
        <begin position="240"/>
        <end position="263"/>
    </location>
</feature>
<dbReference type="InterPro" id="IPR049680">
    <property type="entry name" value="FLVCR1-2_SLC49-like"/>
</dbReference>
<dbReference type="PANTHER" id="PTHR10924">
    <property type="entry name" value="MAJOR FACILITATOR SUPERFAMILY PROTEIN-RELATED"/>
    <property type="match status" value="1"/>
</dbReference>
<keyword evidence="2 5" id="KW-0812">Transmembrane</keyword>
<dbReference type="Proteomes" id="UP000285301">
    <property type="component" value="Unassembled WGS sequence"/>
</dbReference>